<feature type="transmembrane region" description="Helical" evidence="7">
    <location>
        <begin position="83"/>
        <end position="101"/>
    </location>
</feature>
<accession>A0A6C0RAV6</accession>
<keyword evidence="7" id="KW-1133">Transmembrane helix</keyword>
<dbReference type="KEGG" id="drc:G0Q07_07185"/>
<keyword evidence="7" id="KW-0812">Transmembrane</keyword>
<dbReference type="PANTHER" id="PTHR30176:SF3">
    <property type="entry name" value="FERREDOXIN-TYPE PROTEIN NAPH"/>
    <property type="match status" value="1"/>
</dbReference>
<name>A0A6C0RAV6_9BACT</name>
<evidence type="ECO:0000256" key="7">
    <source>
        <dbReference type="SAM" id="Phobius"/>
    </source>
</evidence>
<dbReference type="PROSITE" id="PS51379">
    <property type="entry name" value="4FE4S_FER_2"/>
    <property type="match status" value="2"/>
</dbReference>
<evidence type="ECO:0000256" key="4">
    <source>
        <dbReference type="ARBA" id="ARBA00022982"/>
    </source>
</evidence>
<dbReference type="RefSeq" id="WP_163345442.1">
    <property type="nucleotide sequence ID" value="NZ_CP048409.1"/>
</dbReference>
<keyword evidence="7" id="KW-0472">Membrane</keyword>
<dbReference type="Pfam" id="PF12801">
    <property type="entry name" value="Fer4_5"/>
    <property type="match status" value="1"/>
</dbReference>
<feature type="transmembrane region" description="Helical" evidence="7">
    <location>
        <begin position="27"/>
        <end position="48"/>
    </location>
</feature>
<evidence type="ECO:0000259" key="8">
    <source>
        <dbReference type="PROSITE" id="PS51379"/>
    </source>
</evidence>
<dbReference type="SUPFAM" id="SSF54862">
    <property type="entry name" value="4Fe-4S ferredoxins"/>
    <property type="match status" value="1"/>
</dbReference>
<feature type="transmembrane region" description="Helical" evidence="7">
    <location>
        <begin position="321"/>
        <end position="340"/>
    </location>
</feature>
<sequence>MRDQLNQNSYEPRVTGRKQKRFFGFKLNSVFFTFAFLLFTFAFNLLSFNLSAQKQRFPKPEFDTGYEQPSPVTPEPRALAMEYFDVFMLLVVLSAATYFALKSRSRQGVLWLSVFTLGYFGFYRLGCICSIGAIQNVTLTFFDSAYAISLTALLFFILPLLFTLFFGRTFCAGACPLGAIQDLVVVKPISLPKWLNKTLGLIPYLYLSLAVLYAATGTDFIICRYDPFIGIFRMDATFLMIVLGIAILLMGMFVARPYCRFLCPYSVPLSWMSRFSKHHITITPSECIQCKLCTHSCPFDAIDFPTNEKEVVKSGLGAKRFLTYALVIPLWIALGVFVGAKSHTFLSKANQDVYLAELLIEHPELKNDPDNIDVQTFLASGKSMDELVNEATVIREKFYIGSMIAGGFMGLVIGITLLNTVVFRKRQDYEPHKGNCFSCARCVDYCPVEK</sequence>
<feature type="domain" description="4Fe-4S ferredoxin-type" evidence="8">
    <location>
        <begin position="425"/>
        <end position="450"/>
    </location>
</feature>
<reference evidence="9 10" key="1">
    <citation type="submission" date="2020-02" db="EMBL/GenBank/DDBJ databases">
        <title>Genome sequencing for Draconibacterium sp. strain M1.</title>
        <authorList>
            <person name="Park S.-J."/>
        </authorList>
    </citation>
    <scope>NUCLEOTIDE SEQUENCE [LARGE SCALE GENOMIC DNA]</scope>
    <source>
        <strain evidence="9 10">M1</strain>
    </source>
</reference>
<evidence type="ECO:0000256" key="3">
    <source>
        <dbReference type="ARBA" id="ARBA00022723"/>
    </source>
</evidence>
<feature type="transmembrane region" description="Helical" evidence="7">
    <location>
        <begin position="108"/>
        <end position="134"/>
    </location>
</feature>
<gene>
    <name evidence="9" type="ORF">G0Q07_07185</name>
</gene>
<dbReference type="EMBL" id="CP048409">
    <property type="protein sequence ID" value="QIA07520.1"/>
    <property type="molecule type" value="Genomic_DNA"/>
</dbReference>
<feature type="domain" description="4Fe-4S ferredoxin-type" evidence="8">
    <location>
        <begin position="278"/>
        <end position="307"/>
    </location>
</feature>
<keyword evidence="3" id="KW-0479">Metal-binding</keyword>
<evidence type="ECO:0000256" key="5">
    <source>
        <dbReference type="ARBA" id="ARBA00023004"/>
    </source>
</evidence>
<keyword evidence="1" id="KW-0813">Transport</keyword>
<dbReference type="AlphaFoldDB" id="A0A6C0RAV6"/>
<keyword evidence="10" id="KW-1185">Reference proteome</keyword>
<dbReference type="PANTHER" id="PTHR30176">
    <property type="entry name" value="FERREDOXIN-TYPE PROTEIN NAPH"/>
    <property type="match status" value="1"/>
</dbReference>
<keyword evidence="4" id="KW-0249">Electron transport</keyword>
<keyword evidence="6" id="KW-0411">Iron-sulfur</keyword>
<dbReference type="InterPro" id="IPR017896">
    <property type="entry name" value="4Fe4S_Fe-S-bd"/>
</dbReference>
<dbReference type="Gene3D" id="3.30.70.20">
    <property type="match status" value="1"/>
</dbReference>
<dbReference type="PROSITE" id="PS00198">
    <property type="entry name" value="4FE4S_FER_1"/>
    <property type="match status" value="2"/>
</dbReference>
<evidence type="ECO:0000256" key="1">
    <source>
        <dbReference type="ARBA" id="ARBA00022448"/>
    </source>
</evidence>
<organism evidence="9 10">
    <name type="scientific">Draconibacterium halophilum</name>
    <dbReference type="NCBI Taxonomy" id="2706887"/>
    <lineage>
        <taxon>Bacteria</taxon>
        <taxon>Pseudomonadati</taxon>
        <taxon>Bacteroidota</taxon>
        <taxon>Bacteroidia</taxon>
        <taxon>Marinilabiliales</taxon>
        <taxon>Prolixibacteraceae</taxon>
        <taxon>Draconibacterium</taxon>
    </lineage>
</organism>
<feature type="transmembrane region" description="Helical" evidence="7">
    <location>
        <begin position="236"/>
        <end position="255"/>
    </location>
</feature>
<dbReference type="InterPro" id="IPR017900">
    <property type="entry name" value="4Fe4S_Fe_S_CS"/>
</dbReference>
<dbReference type="GO" id="GO:0046872">
    <property type="term" value="F:metal ion binding"/>
    <property type="evidence" value="ECO:0007669"/>
    <property type="project" value="UniProtKB-KW"/>
</dbReference>
<dbReference type="GO" id="GO:0051539">
    <property type="term" value="F:4 iron, 4 sulfur cluster binding"/>
    <property type="evidence" value="ECO:0007669"/>
    <property type="project" value="UniProtKB-KW"/>
</dbReference>
<dbReference type="InterPro" id="IPR051684">
    <property type="entry name" value="Electron_Trans/Redox"/>
</dbReference>
<dbReference type="GO" id="GO:0005886">
    <property type="term" value="C:plasma membrane"/>
    <property type="evidence" value="ECO:0007669"/>
    <property type="project" value="TreeGrafter"/>
</dbReference>
<feature type="transmembrane region" description="Helical" evidence="7">
    <location>
        <begin position="198"/>
        <end position="216"/>
    </location>
</feature>
<evidence type="ECO:0000256" key="6">
    <source>
        <dbReference type="ARBA" id="ARBA00023014"/>
    </source>
</evidence>
<protein>
    <submittedName>
        <fullName evidence="9">4Fe-4S binding protein</fullName>
    </submittedName>
</protein>
<dbReference type="Proteomes" id="UP000474630">
    <property type="component" value="Chromosome"/>
</dbReference>
<evidence type="ECO:0000313" key="9">
    <source>
        <dbReference type="EMBL" id="QIA07520.1"/>
    </source>
</evidence>
<feature type="transmembrane region" description="Helical" evidence="7">
    <location>
        <begin position="398"/>
        <end position="423"/>
    </location>
</feature>
<keyword evidence="2" id="KW-0004">4Fe-4S</keyword>
<evidence type="ECO:0000313" key="10">
    <source>
        <dbReference type="Proteomes" id="UP000474630"/>
    </source>
</evidence>
<feature type="transmembrane region" description="Helical" evidence="7">
    <location>
        <begin position="146"/>
        <end position="167"/>
    </location>
</feature>
<evidence type="ECO:0000256" key="2">
    <source>
        <dbReference type="ARBA" id="ARBA00022485"/>
    </source>
</evidence>
<keyword evidence="5" id="KW-0408">Iron</keyword>
<proteinExistence type="predicted"/>
<dbReference type="Pfam" id="PF00037">
    <property type="entry name" value="Fer4"/>
    <property type="match status" value="1"/>
</dbReference>